<protein>
    <submittedName>
        <fullName evidence="1">Uncharacterized protein</fullName>
    </submittedName>
</protein>
<reference evidence="1" key="2">
    <citation type="journal article" date="2015" name="Data Brief">
        <title>Shoot transcriptome of the giant reed, Arundo donax.</title>
        <authorList>
            <person name="Barrero R.A."/>
            <person name="Guerrero F.D."/>
            <person name="Moolhuijzen P."/>
            <person name="Goolsby J.A."/>
            <person name="Tidwell J."/>
            <person name="Bellgard S.E."/>
            <person name="Bellgard M.I."/>
        </authorList>
    </citation>
    <scope>NUCLEOTIDE SEQUENCE</scope>
    <source>
        <tissue evidence="1">Shoot tissue taken approximately 20 cm above the soil surface</tissue>
    </source>
</reference>
<sequence>MEACSPSARRL</sequence>
<proteinExistence type="predicted"/>
<evidence type="ECO:0000313" key="1">
    <source>
        <dbReference type="EMBL" id="JAD41038.1"/>
    </source>
</evidence>
<accession>A0A0A8ZTL1</accession>
<organism evidence="1">
    <name type="scientific">Arundo donax</name>
    <name type="common">Giant reed</name>
    <name type="synonym">Donax arundinaceus</name>
    <dbReference type="NCBI Taxonomy" id="35708"/>
    <lineage>
        <taxon>Eukaryota</taxon>
        <taxon>Viridiplantae</taxon>
        <taxon>Streptophyta</taxon>
        <taxon>Embryophyta</taxon>
        <taxon>Tracheophyta</taxon>
        <taxon>Spermatophyta</taxon>
        <taxon>Magnoliopsida</taxon>
        <taxon>Liliopsida</taxon>
        <taxon>Poales</taxon>
        <taxon>Poaceae</taxon>
        <taxon>PACMAD clade</taxon>
        <taxon>Arundinoideae</taxon>
        <taxon>Arundineae</taxon>
        <taxon>Arundo</taxon>
    </lineage>
</organism>
<reference evidence="1" key="1">
    <citation type="submission" date="2014-09" db="EMBL/GenBank/DDBJ databases">
        <authorList>
            <person name="Magalhaes I.L.F."/>
            <person name="Oliveira U."/>
            <person name="Santos F.R."/>
            <person name="Vidigal T.H.D.A."/>
            <person name="Brescovit A.D."/>
            <person name="Santos A.J."/>
        </authorList>
    </citation>
    <scope>NUCLEOTIDE SEQUENCE</scope>
    <source>
        <tissue evidence="1">Shoot tissue taken approximately 20 cm above the soil surface</tissue>
    </source>
</reference>
<dbReference type="EMBL" id="GBRH01256857">
    <property type="protein sequence ID" value="JAD41038.1"/>
    <property type="molecule type" value="Transcribed_RNA"/>
</dbReference>
<name>A0A0A8ZTL1_ARUDO</name>